<feature type="domain" description="Ketoreductase" evidence="4">
    <location>
        <begin position="6"/>
        <end position="190"/>
    </location>
</feature>
<protein>
    <submittedName>
        <fullName evidence="5">Short-chain dehydrogenase/reductase SDR</fullName>
    </submittedName>
</protein>
<dbReference type="SMART" id="SM00822">
    <property type="entry name" value="PKS_KR"/>
    <property type="match status" value="1"/>
</dbReference>
<dbReference type="KEGG" id="cak:Caul_3249"/>
<dbReference type="SUPFAM" id="SSF51735">
    <property type="entry name" value="NAD(P)-binding Rossmann-fold domains"/>
    <property type="match status" value="1"/>
</dbReference>
<dbReference type="PANTHER" id="PTHR44196:SF2">
    <property type="entry name" value="SHORT-CHAIN DEHYDROGENASE-RELATED"/>
    <property type="match status" value="1"/>
</dbReference>
<dbReference type="InterPro" id="IPR036291">
    <property type="entry name" value="NAD(P)-bd_dom_sf"/>
</dbReference>
<accession>B0T3R2</accession>
<dbReference type="PROSITE" id="PS00061">
    <property type="entry name" value="ADH_SHORT"/>
    <property type="match status" value="1"/>
</dbReference>
<dbReference type="PRINTS" id="PR00081">
    <property type="entry name" value="GDHRDH"/>
</dbReference>
<dbReference type="OrthoDB" id="9808814at2"/>
<dbReference type="InterPro" id="IPR020904">
    <property type="entry name" value="Sc_DH/Rdtase_CS"/>
</dbReference>
<dbReference type="GO" id="GO:0016020">
    <property type="term" value="C:membrane"/>
    <property type="evidence" value="ECO:0007669"/>
    <property type="project" value="TreeGrafter"/>
</dbReference>
<dbReference type="eggNOG" id="COG0300">
    <property type="taxonomic scope" value="Bacteria"/>
</dbReference>
<dbReference type="EMBL" id="CP000927">
    <property type="protein sequence ID" value="ABZ72376.1"/>
    <property type="molecule type" value="Genomic_DNA"/>
</dbReference>
<evidence type="ECO:0000313" key="5">
    <source>
        <dbReference type="EMBL" id="ABZ72376.1"/>
    </source>
</evidence>
<evidence type="ECO:0000256" key="3">
    <source>
        <dbReference type="RuleBase" id="RU000363"/>
    </source>
</evidence>
<proteinExistence type="inferred from homology"/>
<evidence type="ECO:0000259" key="4">
    <source>
        <dbReference type="SMART" id="SM00822"/>
    </source>
</evidence>
<dbReference type="Gene3D" id="3.40.50.720">
    <property type="entry name" value="NAD(P)-binding Rossmann-like Domain"/>
    <property type="match status" value="1"/>
</dbReference>
<organism evidence="5">
    <name type="scientific">Caulobacter sp. (strain K31)</name>
    <dbReference type="NCBI Taxonomy" id="366602"/>
    <lineage>
        <taxon>Bacteria</taxon>
        <taxon>Pseudomonadati</taxon>
        <taxon>Pseudomonadota</taxon>
        <taxon>Alphaproteobacteria</taxon>
        <taxon>Caulobacterales</taxon>
        <taxon>Caulobacteraceae</taxon>
        <taxon>Caulobacter</taxon>
    </lineage>
</organism>
<evidence type="ECO:0000256" key="1">
    <source>
        <dbReference type="ARBA" id="ARBA00006484"/>
    </source>
</evidence>
<dbReference type="AlphaFoldDB" id="B0T3R2"/>
<dbReference type="HOGENOM" id="CLU_010194_2_1_5"/>
<reference evidence="5" key="1">
    <citation type="submission" date="2008-01" db="EMBL/GenBank/DDBJ databases">
        <title>Complete sequence of chromosome of Caulobacter sp. K31.</title>
        <authorList>
            <consortium name="US DOE Joint Genome Institute"/>
            <person name="Copeland A."/>
            <person name="Lucas S."/>
            <person name="Lapidus A."/>
            <person name="Barry K."/>
            <person name="Glavina del Rio T."/>
            <person name="Dalin E."/>
            <person name="Tice H."/>
            <person name="Pitluck S."/>
            <person name="Bruce D."/>
            <person name="Goodwin L."/>
            <person name="Thompson L.S."/>
            <person name="Brettin T."/>
            <person name="Detter J.C."/>
            <person name="Han C."/>
            <person name="Schmutz J."/>
            <person name="Larimer F."/>
            <person name="Land M."/>
            <person name="Hauser L."/>
            <person name="Kyrpides N."/>
            <person name="Kim E."/>
            <person name="Stephens C."/>
            <person name="Richardson P."/>
        </authorList>
    </citation>
    <scope>NUCLEOTIDE SEQUENCE [LARGE SCALE GENOMIC DNA]</scope>
    <source>
        <strain evidence="5">K31</strain>
    </source>
</reference>
<gene>
    <name evidence="5" type="ordered locus">Caul_3249</name>
</gene>
<sequence precursor="true">MAKPKSWALVTGASSGLGAEFARQLAARGYGLVLTARRKEPMQQLAEALGQEHRVDVLVEPLDLGVPGASVALQARLAARGVQIDVLINNAGFGLFGRFAAQDPDRLRQMLQVDILAMTELTHVFAQTMSHRGRGHILLVASMAAYQPTPLYAAYGAAKAYVLSLGEALHVELGPTVGVTVLSPGLMDTGFLDVAGQAPSAAMKRNMIEPTDAVKLGLDALFAGKSSIITGAVNRLAVFLNRLTSRNLQAKLILRIQQ</sequence>
<dbReference type="STRING" id="366602.Caul_3249"/>
<dbReference type="PRINTS" id="PR00080">
    <property type="entry name" value="SDRFAMILY"/>
</dbReference>
<dbReference type="GO" id="GO:0016491">
    <property type="term" value="F:oxidoreductase activity"/>
    <property type="evidence" value="ECO:0007669"/>
    <property type="project" value="UniProtKB-KW"/>
</dbReference>
<dbReference type="PIRSF" id="PIRSF000126">
    <property type="entry name" value="11-beta-HSD1"/>
    <property type="match status" value="1"/>
</dbReference>
<dbReference type="PANTHER" id="PTHR44196">
    <property type="entry name" value="DEHYDROGENASE/REDUCTASE SDR FAMILY MEMBER 7B"/>
    <property type="match status" value="1"/>
</dbReference>
<evidence type="ECO:0000256" key="2">
    <source>
        <dbReference type="ARBA" id="ARBA00023002"/>
    </source>
</evidence>
<dbReference type="Pfam" id="PF00106">
    <property type="entry name" value="adh_short"/>
    <property type="match status" value="1"/>
</dbReference>
<dbReference type="InterPro" id="IPR057326">
    <property type="entry name" value="KR_dom"/>
</dbReference>
<comment type="similarity">
    <text evidence="1 3">Belongs to the short-chain dehydrogenases/reductases (SDR) family.</text>
</comment>
<keyword evidence="2" id="KW-0560">Oxidoreductase</keyword>
<dbReference type="InterPro" id="IPR002347">
    <property type="entry name" value="SDR_fam"/>
</dbReference>
<name>B0T3R2_CAUSK</name>